<proteinExistence type="predicted"/>
<reference evidence="1 2" key="1">
    <citation type="journal article" date="2013" name="PLoS Genet.">
        <title>Comparative genome structure, secondary metabolite, and effector coding capacity across Cochliobolus pathogens.</title>
        <authorList>
            <person name="Condon B.J."/>
            <person name="Leng Y."/>
            <person name="Wu D."/>
            <person name="Bushley K.E."/>
            <person name="Ohm R.A."/>
            <person name="Otillar R."/>
            <person name="Martin J."/>
            <person name="Schackwitz W."/>
            <person name="Grimwood J."/>
            <person name="MohdZainudin N."/>
            <person name="Xue C."/>
            <person name="Wang R."/>
            <person name="Manning V.A."/>
            <person name="Dhillon B."/>
            <person name="Tu Z.J."/>
            <person name="Steffenson B.J."/>
            <person name="Salamov A."/>
            <person name="Sun H."/>
            <person name="Lowry S."/>
            <person name="LaButti K."/>
            <person name="Han J."/>
            <person name="Copeland A."/>
            <person name="Lindquist E."/>
            <person name="Barry K."/>
            <person name="Schmutz J."/>
            <person name="Baker S.E."/>
            <person name="Ciuffetti L.M."/>
            <person name="Grigoriev I.V."/>
            <person name="Zhong S."/>
            <person name="Turgeon B.G."/>
        </authorList>
    </citation>
    <scope>NUCLEOTIDE SEQUENCE [LARGE SCALE GENOMIC DNA]</scope>
    <source>
        <strain evidence="1 2">26-R-13</strain>
    </source>
</reference>
<evidence type="ECO:0000313" key="1">
    <source>
        <dbReference type="EMBL" id="EUC28613.1"/>
    </source>
</evidence>
<dbReference type="Proteomes" id="UP000053841">
    <property type="component" value="Unassembled WGS sequence"/>
</dbReference>
<dbReference type="HOGENOM" id="CLU_2704465_0_0_1"/>
<dbReference type="GeneID" id="19143767"/>
<evidence type="ECO:0000313" key="2">
    <source>
        <dbReference type="Proteomes" id="UP000053841"/>
    </source>
</evidence>
<name>W6XSG7_COCC2</name>
<accession>W6XSG7</accession>
<keyword evidence="2" id="KW-1185">Reference proteome</keyword>
<protein>
    <submittedName>
        <fullName evidence="1">Uncharacterized protein</fullName>
    </submittedName>
</protein>
<gene>
    <name evidence="1" type="ORF">COCCADRAFT_108650</name>
</gene>
<dbReference type="EMBL" id="KI964799">
    <property type="protein sequence ID" value="EUC28613.1"/>
    <property type="molecule type" value="Genomic_DNA"/>
</dbReference>
<dbReference type="RefSeq" id="XP_007717069.1">
    <property type="nucleotide sequence ID" value="XM_007718879.1"/>
</dbReference>
<organism evidence="1 2">
    <name type="scientific">Cochliobolus carbonum (strain 26-R-13)</name>
    <name type="common">Maize leaf spot fungus</name>
    <name type="synonym">Bipolaris zeicola</name>
    <dbReference type="NCBI Taxonomy" id="930089"/>
    <lineage>
        <taxon>Eukaryota</taxon>
        <taxon>Fungi</taxon>
        <taxon>Dikarya</taxon>
        <taxon>Ascomycota</taxon>
        <taxon>Pezizomycotina</taxon>
        <taxon>Dothideomycetes</taxon>
        <taxon>Pleosporomycetidae</taxon>
        <taxon>Pleosporales</taxon>
        <taxon>Pleosporineae</taxon>
        <taxon>Pleosporaceae</taxon>
        <taxon>Bipolaris</taxon>
    </lineage>
</organism>
<dbReference type="OrthoDB" id="654211at2759"/>
<dbReference type="AlphaFoldDB" id="W6XSG7"/>
<dbReference type="KEGG" id="bze:COCCADRAFT_108650"/>
<sequence length="73" mass="8119">MRNLCLKLGIIEAGTISLAAGIRKYYAPYYDDTWVWGITSRIATVLREMGSLCESETHISSPLNHDMCANILA</sequence>